<dbReference type="InterPro" id="IPR014925">
    <property type="entry name" value="CGGC_dom"/>
</dbReference>
<dbReference type="Proteomes" id="UP000746471">
    <property type="component" value="Unassembled WGS sequence"/>
</dbReference>
<proteinExistence type="predicted"/>
<reference evidence="2 3" key="1">
    <citation type="submission" date="2021-05" db="EMBL/GenBank/DDBJ databases">
        <title>Fusibacter ferrireducens sp. nov., an anaerobic, sulfur- and Fe-reducing bacterium isolated from the mangrove sediment.</title>
        <authorList>
            <person name="Qiu D."/>
        </authorList>
    </citation>
    <scope>NUCLEOTIDE SEQUENCE [LARGE SCALE GENOMIC DNA]</scope>
    <source>
        <strain evidence="2 3">DSM 12116</strain>
    </source>
</reference>
<keyword evidence="3" id="KW-1185">Reference proteome</keyword>
<sequence length="111" mass="12233">MKRIAILSCLEATAVCSGAACFKALNSRMASFERYRDEAVEVVAFWHCNGCQCDYQKDAAFLEKIEAVVALKPHAVHIGKCTVTNGQRCSVITDIASYLEVHDIQIIQGTH</sequence>
<evidence type="ECO:0000313" key="2">
    <source>
        <dbReference type="EMBL" id="MBS7525387.1"/>
    </source>
</evidence>
<gene>
    <name evidence="2" type="ORF">KHM83_01705</name>
</gene>
<feature type="domain" description="CGGC" evidence="1">
    <location>
        <begin position="3"/>
        <end position="111"/>
    </location>
</feature>
<dbReference type="EMBL" id="JAHBCL010000002">
    <property type="protein sequence ID" value="MBS7525387.1"/>
    <property type="molecule type" value="Genomic_DNA"/>
</dbReference>
<accession>A0ABS5PKH2</accession>
<name>A0ABS5PKH2_9FIRM</name>
<evidence type="ECO:0000259" key="1">
    <source>
        <dbReference type="SMART" id="SM01078"/>
    </source>
</evidence>
<dbReference type="RefSeq" id="WP_213235168.1">
    <property type="nucleotide sequence ID" value="NZ_JAHBCL010000002.1"/>
</dbReference>
<dbReference type="Pfam" id="PF08821">
    <property type="entry name" value="CGGC"/>
    <property type="match status" value="1"/>
</dbReference>
<evidence type="ECO:0000313" key="3">
    <source>
        <dbReference type="Proteomes" id="UP000746471"/>
    </source>
</evidence>
<dbReference type="SMART" id="SM01078">
    <property type="entry name" value="CGGC"/>
    <property type="match status" value="1"/>
</dbReference>
<organism evidence="2 3">
    <name type="scientific">Fusibacter paucivorans</name>
    <dbReference type="NCBI Taxonomy" id="76009"/>
    <lineage>
        <taxon>Bacteria</taxon>
        <taxon>Bacillati</taxon>
        <taxon>Bacillota</taxon>
        <taxon>Clostridia</taxon>
        <taxon>Eubacteriales</taxon>
        <taxon>Eubacteriales Family XII. Incertae Sedis</taxon>
        <taxon>Fusibacter</taxon>
    </lineage>
</organism>
<protein>
    <submittedName>
        <fullName evidence="2">CGGC domain-containing protein</fullName>
    </submittedName>
</protein>
<comment type="caution">
    <text evidence="2">The sequence shown here is derived from an EMBL/GenBank/DDBJ whole genome shotgun (WGS) entry which is preliminary data.</text>
</comment>